<gene>
    <name evidence="1" type="ORF">CRG98_024759</name>
</gene>
<evidence type="ECO:0000313" key="1">
    <source>
        <dbReference type="EMBL" id="PKI54876.1"/>
    </source>
</evidence>
<dbReference type="Proteomes" id="UP000233551">
    <property type="component" value="Unassembled WGS sequence"/>
</dbReference>
<dbReference type="AlphaFoldDB" id="A0A2I0JGY2"/>
<reference evidence="1 2" key="1">
    <citation type="submission" date="2017-11" db="EMBL/GenBank/DDBJ databases">
        <title>De-novo sequencing of pomegranate (Punica granatum L.) genome.</title>
        <authorList>
            <person name="Akparov Z."/>
            <person name="Amiraslanov A."/>
            <person name="Hajiyeva S."/>
            <person name="Abbasov M."/>
            <person name="Kaur K."/>
            <person name="Hamwieh A."/>
            <person name="Solovyev V."/>
            <person name="Salamov A."/>
            <person name="Braich B."/>
            <person name="Kosarev P."/>
            <person name="Mahmoud A."/>
            <person name="Hajiyev E."/>
            <person name="Babayeva S."/>
            <person name="Izzatullayeva V."/>
            <person name="Mammadov A."/>
            <person name="Mammadov A."/>
            <person name="Sharifova S."/>
            <person name="Ojaghi J."/>
            <person name="Eynullazada K."/>
            <person name="Bayramov B."/>
            <person name="Abdulazimova A."/>
            <person name="Shahmuradov I."/>
        </authorList>
    </citation>
    <scope>NUCLEOTIDE SEQUENCE [LARGE SCALE GENOMIC DNA]</scope>
    <source>
        <strain evidence="2">cv. AG2017</strain>
        <tissue evidence="1">Leaf</tissue>
    </source>
</reference>
<keyword evidence="2" id="KW-1185">Reference proteome</keyword>
<protein>
    <submittedName>
        <fullName evidence="1">Uncharacterized protein</fullName>
    </submittedName>
</protein>
<proteinExistence type="predicted"/>
<sequence length="103" mass="11204">MRRNLSGLYQWVLRYKRRLRPKPIPYRSERKGEGAVVVAAIGAPTAGFEGTPNGGFLIQLVDVPIEATTPQIGVAGHLYCGLRPHPVLSTTISPFPLSPISLL</sequence>
<dbReference type="EMBL" id="PGOL01001762">
    <property type="protein sequence ID" value="PKI54876.1"/>
    <property type="molecule type" value="Genomic_DNA"/>
</dbReference>
<accession>A0A2I0JGY2</accession>
<comment type="caution">
    <text evidence="1">The sequence shown here is derived from an EMBL/GenBank/DDBJ whole genome shotgun (WGS) entry which is preliminary data.</text>
</comment>
<name>A0A2I0JGY2_PUNGR</name>
<evidence type="ECO:0000313" key="2">
    <source>
        <dbReference type="Proteomes" id="UP000233551"/>
    </source>
</evidence>
<organism evidence="1 2">
    <name type="scientific">Punica granatum</name>
    <name type="common">Pomegranate</name>
    <dbReference type="NCBI Taxonomy" id="22663"/>
    <lineage>
        <taxon>Eukaryota</taxon>
        <taxon>Viridiplantae</taxon>
        <taxon>Streptophyta</taxon>
        <taxon>Embryophyta</taxon>
        <taxon>Tracheophyta</taxon>
        <taxon>Spermatophyta</taxon>
        <taxon>Magnoliopsida</taxon>
        <taxon>eudicotyledons</taxon>
        <taxon>Gunneridae</taxon>
        <taxon>Pentapetalae</taxon>
        <taxon>rosids</taxon>
        <taxon>malvids</taxon>
        <taxon>Myrtales</taxon>
        <taxon>Lythraceae</taxon>
        <taxon>Punica</taxon>
    </lineage>
</organism>